<comment type="similarity">
    <text evidence="1">Belongs to the LysR transcriptional regulatory family.</text>
</comment>
<dbReference type="InterPro" id="IPR036388">
    <property type="entry name" value="WH-like_DNA-bd_sf"/>
</dbReference>
<dbReference type="PANTHER" id="PTHR30537">
    <property type="entry name" value="HTH-TYPE TRANSCRIPTIONAL REGULATOR"/>
    <property type="match status" value="1"/>
</dbReference>
<dbReference type="PANTHER" id="PTHR30537:SF5">
    <property type="entry name" value="HTH-TYPE TRANSCRIPTIONAL ACTIVATOR TTDR-RELATED"/>
    <property type="match status" value="1"/>
</dbReference>
<dbReference type="EMBL" id="JACI01000002">
    <property type="protein sequence ID" value="OAQ13907.1"/>
    <property type="molecule type" value="Genomic_DNA"/>
</dbReference>
<evidence type="ECO:0000259" key="5">
    <source>
        <dbReference type="PROSITE" id="PS50931"/>
    </source>
</evidence>
<dbReference type="GO" id="GO:0003700">
    <property type="term" value="F:DNA-binding transcription factor activity"/>
    <property type="evidence" value="ECO:0007669"/>
    <property type="project" value="InterPro"/>
</dbReference>
<dbReference type="PATRIC" id="fig|1261658.3.peg.1131"/>
<dbReference type="InterPro" id="IPR036390">
    <property type="entry name" value="WH_DNA-bd_sf"/>
</dbReference>
<evidence type="ECO:0000256" key="1">
    <source>
        <dbReference type="ARBA" id="ARBA00009437"/>
    </source>
</evidence>
<dbReference type="RefSeq" id="WP_064318481.1">
    <property type="nucleotide sequence ID" value="NZ_JACI01000002.1"/>
</dbReference>
<organism evidence="6 7">
    <name type="scientific">Bibersteinia trehalosi Y31</name>
    <dbReference type="NCBI Taxonomy" id="1261658"/>
    <lineage>
        <taxon>Bacteria</taxon>
        <taxon>Pseudomonadati</taxon>
        <taxon>Pseudomonadota</taxon>
        <taxon>Gammaproteobacteria</taxon>
        <taxon>Pasteurellales</taxon>
        <taxon>Pasteurellaceae</taxon>
        <taxon>Bibersteinia</taxon>
    </lineage>
</organism>
<dbReference type="Pfam" id="PF03466">
    <property type="entry name" value="LysR_substrate"/>
    <property type="match status" value="1"/>
</dbReference>
<keyword evidence="4" id="KW-0804">Transcription</keyword>
<dbReference type="FunFam" id="1.10.10.10:FF:000001">
    <property type="entry name" value="LysR family transcriptional regulator"/>
    <property type="match status" value="1"/>
</dbReference>
<evidence type="ECO:0000256" key="3">
    <source>
        <dbReference type="ARBA" id="ARBA00023125"/>
    </source>
</evidence>
<dbReference type="AlphaFoldDB" id="A0A179CWH2"/>
<dbReference type="Gene3D" id="1.10.10.10">
    <property type="entry name" value="Winged helix-like DNA-binding domain superfamily/Winged helix DNA-binding domain"/>
    <property type="match status" value="1"/>
</dbReference>
<gene>
    <name evidence="6" type="ORF">F480_05730</name>
</gene>
<dbReference type="Pfam" id="PF00126">
    <property type="entry name" value="HTH_1"/>
    <property type="match status" value="1"/>
</dbReference>
<evidence type="ECO:0000313" key="7">
    <source>
        <dbReference type="Proteomes" id="UP000078358"/>
    </source>
</evidence>
<comment type="caution">
    <text evidence="6">The sequence shown here is derived from an EMBL/GenBank/DDBJ whole genome shotgun (WGS) entry which is preliminary data.</text>
</comment>
<dbReference type="InterPro" id="IPR000847">
    <property type="entry name" value="LysR_HTH_N"/>
</dbReference>
<accession>A0A179CWH2</accession>
<dbReference type="GO" id="GO:0006351">
    <property type="term" value="P:DNA-templated transcription"/>
    <property type="evidence" value="ECO:0007669"/>
    <property type="project" value="TreeGrafter"/>
</dbReference>
<dbReference type="Gene3D" id="3.40.190.290">
    <property type="match status" value="1"/>
</dbReference>
<evidence type="ECO:0000256" key="4">
    <source>
        <dbReference type="ARBA" id="ARBA00023163"/>
    </source>
</evidence>
<evidence type="ECO:0000256" key="2">
    <source>
        <dbReference type="ARBA" id="ARBA00023015"/>
    </source>
</evidence>
<dbReference type="SUPFAM" id="SSF53850">
    <property type="entry name" value="Periplasmic binding protein-like II"/>
    <property type="match status" value="1"/>
</dbReference>
<sequence length="306" mass="34837">MNRKNTTFHALEIFLAVAKEKNFSEVARHYDVASSVISRQIKQLEDDFGQTLFYRNTRSMILTQAGERFAQHAQTLLNQYQRLSDELQQTNQEPAGIVRINVPTFFGQKQIVPHLCALQARYPKLEIHLTQSDDFVDPYSQNVDLIIRIASLADSNLKMKIIAKQKHYLVASPDFLAKYGTPCTIDDLPHYRGLFYRGQFGILHWRFGEQGVVREAKPYFVSNNAPSLIEMAINGGGLLMMPDWAIADEIQAGKLVPILPDMSISSDLEEIYIAFLTPQSSYRSANVQAVMDFLGEKFVQGKSWQR</sequence>
<dbReference type="Proteomes" id="UP000078358">
    <property type="component" value="Unassembled WGS sequence"/>
</dbReference>
<dbReference type="PROSITE" id="PS50931">
    <property type="entry name" value="HTH_LYSR"/>
    <property type="match status" value="1"/>
</dbReference>
<dbReference type="InterPro" id="IPR005119">
    <property type="entry name" value="LysR_subst-bd"/>
</dbReference>
<evidence type="ECO:0000313" key="6">
    <source>
        <dbReference type="EMBL" id="OAQ13907.1"/>
    </source>
</evidence>
<keyword evidence="3" id="KW-0238">DNA-binding</keyword>
<dbReference type="SUPFAM" id="SSF46785">
    <property type="entry name" value="Winged helix' DNA-binding domain"/>
    <property type="match status" value="1"/>
</dbReference>
<feature type="domain" description="HTH lysR-type" evidence="5">
    <location>
        <begin position="6"/>
        <end position="63"/>
    </location>
</feature>
<dbReference type="InterPro" id="IPR058163">
    <property type="entry name" value="LysR-type_TF_proteobact-type"/>
</dbReference>
<reference evidence="6 7" key="1">
    <citation type="submission" date="2014-01" db="EMBL/GenBank/DDBJ databases">
        <authorList>
            <person name="Zuccon D."/>
        </authorList>
    </citation>
    <scope>NUCLEOTIDE SEQUENCE [LARGE SCALE GENOMIC DNA]</scope>
    <source>
        <strain evidence="6 7">Y31</strain>
    </source>
</reference>
<proteinExistence type="inferred from homology"/>
<name>A0A179CWH2_BIBTR</name>
<dbReference type="GO" id="GO:0043565">
    <property type="term" value="F:sequence-specific DNA binding"/>
    <property type="evidence" value="ECO:0007669"/>
    <property type="project" value="TreeGrafter"/>
</dbReference>
<protein>
    <submittedName>
        <fullName evidence="6">LysR family transcriptional regulator</fullName>
    </submittedName>
</protein>
<keyword evidence="2" id="KW-0805">Transcription regulation</keyword>
<dbReference type="CDD" id="cd08422">
    <property type="entry name" value="PBP2_CrgA_like"/>
    <property type="match status" value="1"/>
</dbReference>